<evidence type="ECO:0000313" key="2">
    <source>
        <dbReference type="Proteomes" id="UP001497644"/>
    </source>
</evidence>
<accession>A0AAV2MXD8</accession>
<evidence type="ECO:0000313" key="1">
    <source>
        <dbReference type="EMBL" id="CAL1672257.1"/>
    </source>
</evidence>
<keyword evidence="2" id="KW-1185">Reference proteome</keyword>
<protein>
    <submittedName>
        <fullName evidence="1">Uncharacterized protein</fullName>
    </submittedName>
</protein>
<reference evidence="1" key="1">
    <citation type="submission" date="2024-04" db="EMBL/GenBank/DDBJ databases">
        <authorList>
            <consortium name="Molecular Ecology Group"/>
        </authorList>
    </citation>
    <scope>NUCLEOTIDE SEQUENCE</scope>
</reference>
<organism evidence="1 2">
    <name type="scientific">Lasius platythorax</name>
    <dbReference type="NCBI Taxonomy" id="488582"/>
    <lineage>
        <taxon>Eukaryota</taxon>
        <taxon>Metazoa</taxon>
        <taxon>Ecdysozoa</taxon>
        <taxon>Arthropoda</taxon>
        <taxon>Hexapoda</taxon>
        <taxon>Insecta</taxon>
        <taxon>Pterygota</taxon>
        <taxon>Neoptera</taxon>
        <taxon>Endopterygota</taxon>
        <taxon>Hymenoptera</taxon>
        <taxon>Apocrita</taxon>
        <taxon>Aculeata</taxon>
        <taxon>Formicoidea</taxon>
        <taxon>Formicidae</taxon>
        <taxon>Formicinae</taxon>
        <taxon>Lasius</taxon>
        <taxon>Lasius</taxon>
    </lineage>
</organism>
<dbReference type="Proteomes" id="UP001497644">
    <property type="component" value="Unassembled WGS sequence"/>
</dbReference>
<sequence>MNKADQFCYLQDGTIVRIRNISLNYENPILIGESLINPVGFPNYPIDSKEFDIVIRNQWSQSTIFDANDITRKAVCIPYEKSYCFLPLIHSSS</sequence>
<dbReference type="EMBL" id="CAXIPU020000468">
    <property type="protein sequence ID" value="CAL1672257.1"/>
    <property type="molecule type" value="Genomic_DNA"/>
</dbReference>
<proteinExistence type="predicted"/>
<name>A0AAV2MXD8_9HYME</name>
<comment type="caution">
    <text evidence="1">The sequence shown here is derived from an EMBL/GenBank/DDBJ whole genome shotgun (WGS) entry which is preliminary data.</text>
</comment>
<gene>
    <name evidence="1" type="ORF">LPLAT_LOCUS6932</name>
</gene>
<dbReference type="AlphaFoldDB" id="A0AAV2MXD8"/>